<sequence length="270" mass="31321">MRVRVKIDPWLLVIVGFMLRLDDELRVWIRCRYKKVHKLCTKCGLIGHTQGQCTHCMEDIEIMLYRQRLRIQDLHQVQYKFDALQPQFSNDLRAFHNHRRRWTTQIREPVNLPNAGFRDNTDTLNPNPSLNQPNISANNASFSMRPPWLPHDESNLKWTWIEGSGPFITNGLTTHPQFKASGFESDTTVVMYNLDKLNEERPKAMQDQGLAKGCIPKSSDSFIESLVQRVNCGRFRFELEGSSHGPSMIDPNTREAHVRIDLGSNNNNYE</sequence>
<keyword evidence="2" id="KW-1185">Reference proteome</keyword>
<accession>A0AAW2DVI6</accession>
<name>A0AAW2DVI6_9ROSI</name>
<dbReference type="AlphaFoldDB" id="A0AAW2DVI6"/>
<comment type="caution">
    <text evidence="1">The sequence shown here is derived from an EMBL/GenBank/DDBJ whole genome shotgun (WGS) entry which is preliminary data.</text>
</comment>
<evidence type="ECO:0000313" key="1">
    <source>
        <dbReference type="EMBL" id="KAL0014775.1"/>
    </source>
</evidence>
<evidence type="ECO:0008006" key="3">
    <source>
        <dbReference type="Google" id="ProtNLM"/>
    </source>
</evidence>
<protein>
    <recommendedName>
        <fullName evidence="3">Zinc knuckle CX2CX4HX4C domain-containing protein</fullName>
    </recommendedName>
</protein>
<reference evidence="1 2" key="1">
    <citation type="submission" date="2024-01" db="EMBL/GenBank/DDBJ databases">
        <title>A telomere-to-telomere, gap-free genome of sweet tea (Lithocarpus litseifolius).</title>
        <authorList>
            <person name="Zhou J."/>
        </authorList>
    </citation>
    <scope>NUCLEOTIDE SEQUENCE [LARGE SCALE GENOMIC DNA]</scope>
    <source>
        <strain evidence="1">Zhou-2022a</strain>
        <tissue evidence="1">Leaf</tissue>
    </source>
</reference>
<evidence type="ECO:0000313" key="2">
    <source>
        <dbReference type="Proteomes" id="UP001459277"/>
    </source>
</evidence>
<dbReference type="EMBL" id="JAZDWU010000001">
    <property type="protein sequence ID" value="KAL0014775.1"/>
    <property type="molecule type" value="Genomic_DNA"/>
</dbReference>
<gene>
    <name evidence="1" type="ORF">SO802_001844</name>
</gene>
<organism evidence="1 2">
    <name type="scientific">Lithocarpus litseifolius</name>
    <dbReference type="NCBI Taxonomy" id="425828"/>
    <lineage>
        <taxon>Eukaryota</taxon>
        <taxon>Viridiplantae</taxon>
        <taxon>Streptophyta</taxon>
        <taxon>Embryophyta</taxon>
        <taxon>Tracheophyta</taxon>
        <taxon>Spermatophyta</taxon>
        <taxon>Magnoliopsida</taxon>
        <taxon>eudicotyledons</taxon>
        <taxon>Gunneridae</taxon>
        <taxon>Pentapetalae</taxon>
        <taxon>rosids</taxon>
        <taxon>fabids</taxon>
        <taxon>Fagales</taxon>
        <taxon>Fagaceae</taxon>
        <taxon>Lithocarpus</taxon>
    </lineage>
</organism>
<proteinExistence type="predicted"/>
<dbReference type="Proteomes" id="UP001459277">
    <property type="component" value="Unassembled WGS sequence"/>
</dbReference>